<evidence type="ECO:0000313" key="1">
    <source>
        <dbReference type="EMBL" id="CAK3776605.1"/>
    </source>
</evidence>
<proteinExistence type="predicted"/>
<name>A0AAI8YRJ2_9PEZI</name>
<protein>
    <submittedName>
        <fullName evidence="1">Uncharacterized protein</fullName>
    </submittedName>
</protein>
<gene>
    <name evidence="1" type="ORF">LECACI_7A000507</name>
</gene>
<dbReference type="EMBL" id="CAVMBE010000002">
    <property type="protein sequence ID" value="CAK3776605.1"/>
    <property type="molecule type" value="Genomic_DNA"/>
</dbReference>
<reference evidence="1" key="1">
    <citation type="submission" date="2023-11" db="EMBL/GenBank/DDBJ databases">
        <authorList>
            <person name="Alioto T."/>
            <person name="Alioto T."/>
            <person name="Gomez Garrido J."/>
        </authorList>
    </citation>
    <scope>NUCLEOTIDE SEQUENCE</scope>
</reference>
<organism evidence="1 2">
    <name type="scientific">Lecanosticta acicola</name>
    <dbReference type="NCBI Taxonomy" id="111012"/>
    <lineage>
        <taxon>Eukaryota</taxon>
        <taxon>Fungi</taxon>
        <taxon>Dikarya</taxon>
        <taxon>Ascomycota</taxon>
        <taxon>Pezizomycotina</taxon>
        <taxon>Dothideomycetes</taxon>
        <taxon>Dothideomycetidae</taxon>
        <taxon>Mycosphaerellales</taxon>
        <taxon>Mycosphaerellaceae</taxon>
        <taxon>Lecanosticta</taxon>
    </lineage>
</organism>
<comment type="caution">
    <text evidence="1">The sequence shown here is derived from an EMBL/GenBank/DDBJ whole genome shotgun (WGS) entry which is preliminary data.</text>
</comment>
<keyword evidence="2" id="KW-1185">Reference proteome</keyword>
<evidence type="ECO:0000313" key="2">
    <source>
        <dbReference type="Proteomes" id="UP001296104"/>
    </source>
</evidence>
<dbReference type="AlphaFoldDB" id="A0AAI8YRJ2"/>
<dbReference type="Proteomes" id="UP001296104">
    <property type="component" value="Unassembled WGS sequence"/>
</dbReference>
<accession>A0AAI8YRJ2</accession>
<sequence>MAAGGREAGGSSKKREPKAFKPKLSFFDLPDEIRSLVCEQAGALTQELDKILGSERVRATGVFRTGAEIESLSSVCCLVGEILSGRRPCGVPTALELQDHTASLDVNDESCPCCSAGKLLDLDGEVLRSFPDGGEDLHVDDGIQRFALKAVVDEAEKVLAALDALILSGEGGGSPSPVVLRRSSSLQSMARQVSSGLKRLAKMSKGMKWRKRRSKHPWTKL</sequence>